<dbReference type="EC" id="7.4.2.8" evidence="11"/>
<dbReference type="InterPro" id="IPR011116">
    <property type="entry name" value="SecA_Wing/Scaffold"/>
</dbReference>
<dbReference type="SMART" id="SM00958">
    <property type="entry name" value="SecA_PP_bind"/>
    <property type="match status" value="1"/>
</dbReference>
<dbReference type="InterPro" id="IPR003887">
    <property type="entry name" value="LEM_dom"/>
</dbReference>
<comment type="subunit">
    <text evidence="11">Monomer and homodimer. Part of the essential Sec protein translocation apparatus which comprises SecA, SecYEG and auxiliary proteins SecDF. Other proteins may also be involved.</text>
</comment>
<dbReference type="GO" id="GO:0065002">
    <property type="term" value="P:intracellular protein transmembrane transport"/>
    <property type="evidence" value="ECO:0007669"/>
    <property type="project" value="UniProtKB-UniRule"/>
</dbReference>
<dbReference type="PROSITE" id="PS51196">
    <property type="entry name" value="SECA_MOTOR_DEAD"/>
    <property type="match status" value="1"/>
</dbReference>
<dbReference type="GO" id="GO:0008564">
    <property type="term" value="F:protein-exporting ATPase activity"/>
    <property type="evidence" value="ECO:0007669"/>
    <property type="project" value="UniProtKB-EC"/>
</dbReference>
<dbReference type="SUPFAM" id="SSF81886">
    <property type="entry name" value="Helical scaffold and wing domains of SecA"/>
    <property type="match status" value="2"/>
</dbReference>
<keyword evidence="10 11" id="KW-0472">Membrane</keyword>
<keyword evidence="11" id="KW-0963">Cytoplasm</keyword>
<keyword evidence="17" id="KW-1185">Reference proteome</keyword>
<dbReference type="Gene3D" id="3.90.1440.10">
    <property type="entry name" value="SecA, preprotein cross-linking domain"/>
    <property type="match status" value="1"/>
</dbReference>
<comment type="subcellular location">
    <subcellularLocation>
        <location evidence="11">Cell membrane</location>
        <topology evidence="11">Peripheral membrane protein</topology>
        <orientation evidence="11">Cytoplasmic side</orientation>
    </subcellularLocation>
    <subcellularLocation>
        <location evidence="11">Cytoplasm</location>
    </subcellularLocation>
    <subcellularLocation>
        <location evidence="1">Membrane</location>
        <topology evidence="1">Peripheral membrane protein</topology>
    </subcellularLocation>
    <text evidence="11">Distribution is 50-50.</text>
</comment>
<sequence length="1336" mass="152153">MFKKLTQLFGADPHQRKVNALMEVVNQINALEPEYEALSDAALGAKTQEFKQRLAVGETLDDLLPEAFAAVREASKRTLGQRHYDVQMITGITLHRGEIAEMKTGEGKTLSATLPLYLNALAGRGAHLVTVNDYLARRDGRWMGTIYRLLGLSVGILQMSARTESGPQAFIYNPNKRSPIEEQDQLEAVPRKLAYQADITYGTNNEFGFDYLRDNLTNSKEARAQRGHYYAIIDEVDNILIDEARTPLIISGPSHDDTEWYVRMAQVVKQLVPEDYEISEKDRTVTLSEIGLAHVEELLDMPLSDPERPEDITTEQESMLGFLEQALRAEFLFHRNKEYIVQNKEVVIVDEFTGRLMPGRRWSDGLHQAVEAKEGVSVQAENVTYATITLQNYFRMYEKLAGMTGTALTEAEEFDKIYKLEVLPIPTHLEYQAMGDQPSLAEIVDKDEQGYKFSYYYRIGDATQTPLFWKRKDFPDVVYQTEEAKLRAIVKDIIYYHVIGRPQLVGTTSVESSERLSERLNSGHVRRLLEVLLIRQAYLQHKNLQEHQTVSIPELDHLYVDLDQLHSPELRRTAREYGLTSLSPLDEVNRSHLLQILNLSPEDWPRLDAAIKGGVPHQVLNARKHTEESKIIAGAGAFGAVTIATNMAGRGVDIKLGGELPEDSLSRVNRFLMESGIPDAYNLPMQDRLEALEAIPVDRYGDEAEDVEAFLTYMAEMKRVRELGGLHVIGSERHEARRIDNQLRGRAARQGDPGSSRFYLSMEDELMRLFGGGQAESLLARLNIDKSLPIEHGILGRLVESAQMRVEGANFDVREHLLEYDDVLNAQRKRIYEQRDRIFDKEDLREDVTEMLRTEVSRRVQKGVQDEEGLWKLLAYLDGIQPAIDQAGVFHPSFALQVMMDEIGKPATVEALQNRLIDIAEESLEVWHEHVLDVAEASIRKEELGFENLLAEKLDSFHAYVDGLDYDEQRQVRDIKAELYELIHVPLRLTDAVVEGLYAGSQKAIDEVSAQIRNTLMQISIRRLIRNFERQLVDNWNLKAAELSDQSWDQIHALLLERVADTLDRRRTYVLGPNGEIQSDLKANQELLTAALENPAALMRALILLTQGRMIAFDDRTHQAVTKRVVRLQYHFKAAQYLADLPPDTLEQRIIRHLETAQDKLAEVLGVGETMRLYNSGLTLGDLSADWQDRFSAELGSESYRAIQTLPLDQLPGNIQKPVHDILGRFSQNQLYRQILLSRISELWVDYLTRMEALRVSVRMEAYGQRDPLVIYKNQATEMFSGLLTDIRVGVTERIFRIRLVSRETAKATQTAPQPAETQPTSSSSKKRKKKSRKRH</sequence>
<evidence type="ECO:0000259" key="13">
    <source>
        <dbReference type="PROSITE" id="PS50954"/>
    </source>
</evidence>
<feature type="domain" description="Helicase ATP-binding" evidence="14">
    <location>
        <begin position="89"/>
        <end position="271"/>
    </location>
</feature>
<evidence type="ECO:0000256" key="8">
    <source>
        <dbReference type="ARBA" id="ARBA00022967"/>
    </source>
</evidence>
<proteinExistence type="inferred from homology"/>
<comment type="similarity">
    <text evidence="2 11">Belongs to the SecA family.</text>
</comment>
<organism evidence="16 17">
    <name type="scientific">Candidatus Brevifilum fermentans</name>
    <dbReference type="NCBI Taxonomy" id="1986204"/>
    <lineage>
        <taxon>Bacteria</taxon>
        <taxon>Bacillati</taxon>
        <taxon>Chloroflexota</taxon>
        <taxon>Anaerolineae</taxon>
        <taxon>Anaerolineales</taxon>
        <taxon>Anaerolineaceae</taxon>
        <taxon>Candidatus Brevifilum</taxon>
    </lineage>
</organism>
<feature type="binding site" evidence="11">
    <location>
        <begin position="105"/>
        <end position="109"/>
    </location>
    <ligand>
        <name>ATP</name>
        <dbReference type="ChEBI" id="CHEBI:30616"/>
    </ligand>
</feature>
<evidence type="ECO:0000256" key="12">
    <source>
        <dbReference type="SAM" id="MobiDB-lite"/>
    </source>
</evidence>
<evidence type="ECO:0000313" key="17">
    <source>
        <dbReference type="Proteomes" id="UP000195514"/>
    </source>
</evidence>
<evidence type="ECO:0000256" key="6">
    <source>
        <dbReference type="ARBA" id="ARBA00022840"/>
    </source>
</evidence>
<dbReference type="PANTHER" id="PTHR30612:SF0">
    <property type="entry name" value="CHLOROPLAST PROTEIN-TRANSPORTING ATPASE"/>
    <property type="match status" value="1"/>
</dbReference>
<dbReference type="Pfam" id="PF07517">
    <property type="entry name" value="SecA_DEAD"/>
    <property type="match status" value="1"/>
</dbReference>
<dbReference type="SMART" id="SM00957">
    <property type="entry name" value="SecA_DEAD"/>
    <property type="match status" value="1"/>
</dbReference>
<dbReference type="Gene3D" id="3.40.50.300">
    <property type="entry name" value="P-loop containing nucleotide triphosphate hydrolases"/>
    <property type="match status" value="2"/>
</dbReference>
<dbReference type="Pfam" id="PF21090">
    <property type="entry name" value="P-loop_SecA"/>
    <property type="match status" value="1"/>
</dbReference>
<feature type="region of interest" description="Disordered" evidence="12">
    <location>
        <begin position="1305"/>
        <end position="1336"/>
    </location>
</feature>
<dbReference type="GO" id="GO:0031522">
    <property type="term" value="C:cell envelope Sec protein transport complex"/>
    <property type="evidence" value="ECO:0007669"/>
    <property type="project" value="TreeGrafter"/>
</dbReference>
<dbReference type="CDD" id="cd17928">
    <property type="entry name" value="DEXDc_SecA"/>
    <property type="match status" value="1"/>
</dbReference>
<comment type="function">
    <text evidence="11">Part of the Sec protein translocase complex. Interacts with the SecYEG preprotein conducting channel. Has a central role in coupling the hydrolysis of ATP to the transfer of proteins into and across the cell membrane, serving as an ATP-driven molecular motor driving the stepwise translocation of polypeptide chains across the membrane.</text>
</comment>
<feature type="compositionally biased region" description="Basic residues" evidence="12">
    <location>
        <begin position="1325"/>
        <end position="1336"/>
    </location>
</feature>
<dbReference type="Pfam" id="PF01043">
    <property type="entry name" value="SecA_PP_bind"/>
    <property type="match status" value="1"/>
</dbReference>
<dbReference type="OrthoDB" id="9805579at2"/>
<evidence type="ECO:0000313" key="16">
    <source>
        <dbReference type="EMBL" id="SMX53676.1"/>
    </source>
</evidence>
<protein>
    <recommendedName>
        <fullName evidence="11">Protein translocase subunit SecA</fullName>
        <ecNumber evidence="11">7.4.2.8</ecNumber>
    </recommendedName>
</protein>
<evidence type="ECO:0000256" key="1">
    <source>
        <dbReference type="ARBA" id="ARBA00004170"/>
    </source>
</evidence>
<dbReference type="InterPro" id="IPR011115">
    <property type="entry name" value="SecA_DEAD"/>
</dbReference>
<evidence type="ECO:0000256" key="3">
    <source>
        <dbReference type="ARBA" id="ARBA00022448"/>
    </source>
</evidence>
<comment type="catalytic activity">
    <reaction evidence="11">
        <text>ATP + H2O + cellular proteinSide 1 = ADP + phosphate + cellular proteinSide 2.</text>
        <dbReference type="EC" id="7.4.2.8"/>
    </reaction>
</comment>
<dbReference type="GO" id="GO:0005886">
    <property type="term" value="C:plasma membrane"/>
    <property type="evidence" value="ECO:0007669"/>
    <property type="project" value="UniProtKB-SubCell"/>
</dbReference>
<feature type="domain" description="SecA family profile" evidence="15">
    <location>
        <begin position="3"/>
        <end position="791"/>
    </location>
</feature>
<dbReference type="PROSITE" id="PS50954">
    <property type="entry name" value="LEM"/>
    <property type="match status" value="1"/>
</dbReference>
<accession>A0A1Y6K286</accession>
<dbReference type="PROSITE" id="PS01312">
    <property type="entry name" value="SECA"/>
    <property type="match status" value="1"/>
</dbReference>
<dbReference type="EMBL" id="LT859958">
    <property type="protein sequence ID" value="SMX53676.1"/>
    <property type="molecule type" value="Genomic_DNA"/>
</dbReference>
<evidence type="ECO:0000259" key="14">
    <source>
        <dbReference type="PROSITE" id="PS51192"/>
    </source>
</evidence>
<evidence type="ECO:0000256" key="2">
    <source>
        <dbReference type="ARBA" id="ARBA00007650"/>
    </source>
</evidence>
<dbReference type="Pfam" id="PF07516">
    <property type="entry name" value="SecA_SW"/>
    <property type="match status" value="1"/>
</dbReference>
<feature type="binding site" evidence="11">
    <location>
        <position position="653"/>
    </location>
    <ligand>
        <name>ATP</name>
        <dbReference type="ChEBI" id="CHEBI:30616"/>
    </ligand>
</feature>
<dbReference type="Proteomes" id="UP000195514">
    <property type="component" value="Chromosome I"/>
</dbReference>
<gene>
    <name evidence="11 16" type="primary">secA</name>
    <name evidence="16" type="ORF">CFX1CAM_0610</name>
</gene>
<feature type="compositionally biased region" description="Low complexity" evidence="12">
    <location>
        <begin position="1307"/>
        <end position="1324"/>
    </location>
</feature>
<evidence type="ECO:0000256" key="10">
    <source>
        <dbReference type="ARBA" id="ARBA00023136"/>
    </source>
</evidence>
<evidence type="ECO:0000259" key="15">
    <source>
        <dbReference type="PROSITE" id="PS51196"/>
    </source>
</evidence>
<evidence type="ECO:0000256" key="9">
    <source>
        <dbReference type="ARBA" id="ARBA00023010"/>
    </source>
</evidence>
<keyword evidence="7 11" id="KW-0653">Protein transport</keyword>
<dbReference type="KEGG" id="abat:CFX1CAM_0610"/>
<dbReference type="Gene3D" id="1.10.3060.10">
    <property type="entry name" value="Helical scaffold and wing domains of SecA"/>
    <property type="match status" value="2"/>
</dbReference>
<dbReference type="GO" id="GO:0005524">
    <property type="term" value="F:ATP binding"/>
    <property type="evidence" value="ECO:0007669"/>
    <property type="project" value="UniProtKB-UniRule"/>
</dbReference>
<dbReference type="InterPro" id="IPR014018">
    <property type="entry name" value="SecA_motor_DEAD"/>
</dbReference>
<dbReference type="InterPro" id="IPR011130">
    <property type="entry name" value="SecA_preprotein_X-link_dom"/>
</dbReference>
<name>A0A1Y6K286_9CHLR</name>
<dbReference type="PROSITE" id="PS51192">
    <property type="entry name" value="HELICASE_ATP_BIND_1"/>
    <property type="match status" value="1"/>
</dbReference>
<dbReference type="PANTHER" id="PTHR30612">
    <property type="entry name" value="SECA INNER MEMBRANE COMPONENT OF SEC PROTEIN SECRETION SYSTEM"/>
    <property type="match status" value="1"/>
</dbReference>
<dbReference type="SUPFAM" id="SSF81767">
    <property type="entry name" value="Pre-protein crosslinking domain of SecA"/>
    <property type="match status" value="1"/>
</dbReference>
<keyword evidence="4 11" id="KW-1003">Cell membrane</keyword>
<feature type="domain" description="LEM" evidence="13">
    <location>
        <begin position="559"/>
        <end position="604"/>
    </location>
</feature>
<feature type="binding site" evidence="11">
    <location>
        <position position="87"/>
    </location>
    <ligand>
        <name>ATP</name>
        <dbReference type="ChEBI" id="CHEBI:30616"/>
    </ligand>
</feature>
<evidence type="ECO:0000256" key="7">
    <source>
        <dbReference type="ARBA" id="ARBA00022927"/>
    </source>
</evidence>
<evidence type="ECO:0000256" key="11">
    <source>
        <dbReference type="HAMAP-Rule" id="MF_01382"/>
    </source>
</evidence>
<dbReference type="InterPro" id="IPR014001">
    <property type="entry name" value="Helicase_ATP-bd"/>
</dbReference>
<dbReference type="GO" id="GO:0006605">
    <property type="term" value="P:protein targeting"/>
    <property type="evidence" value="ECO:0007669"/>
    <property type="project" value="UniProtKB-UniRule"/>
</dbReference>
<keyword evidence="8 11" id="KW-1278">Translocase</keyword>
<dbReference type="InterPro" id="IPR000185">
    <property type="entry name" value="SecA"/>
</dbReference>
<dbReference type="GO" id="GO:0043952">
    <property type="term" value="P:protein transport by the Sec complex"/>
    <property type="evidence" value="ECO:0007669"/>
    <property type="project" value="TreeGrafter"/>
</dbReference>
<reference evidence="17" key="1">
    <citation type="submission" date="2017-05" db="EMBL/GenBank/DDBJ databases">
        <authorList>
            <person name="Kirkegaard R."/>
            <person name="Mcilroy J S."/>
        </authorList>
    </citation>
    <scope>NUCLEOTIDE SEQUENCE [LARGE SCALE GENOMIC DNA]</scope>
</reference>
<dbReference type="SUPFAM" id="SSF52540">
    <property type="entry name" value="P-loop containing nucleoside triphosphate hydrolases"/>
    <property type="match status" value="2"/>
</dbReference>
<dbReference type="GO" id="GO:0005829">
    <property type="term" value="C:cytosol"/>
    <property type="evidence" value="ECO:0007669"/>
    <property type="project" value="TreeGrafter"/>
</dbReference>
<keyword evidence="9 11" id="KW-0811">Translocation</keyword>
<dbReference type="InterPro" id="IPR044722">
    <property type="entry name" value="SecA_SF2_C"/>
</dbReference>
<dbReference type="InterPro" id="IPR027417">
    <property type="entry name" value="P-loop_NTPase"/>
</dbReference>
<dbReference type="CDD" id="cd18803">
    <property type="entry name" value="SF2_C_secA"/>
    <property type="match status" value="1"/>
</dbReference>
<dbReference type="HAMAP" id="MF_01382">
    <property type="entry name" value="SecA"/>
    <property type="match status" value="1"/>
</dbReference>
<dbReference type="InterPro" id="IPR036266">
    <property type="entry name" value="SecA_Wing/Scaffold_sf"/>
</dbReference>
<dbReference type="GO" id="GO:0017038">
    <property type="term" value="P:protein import"/>
    <property type="evidence" value="ECO:0007669"/>
    <property type="project" value="InterPro"/>
</dbReference>
<dbReference type="PRINTS" id="PR00906">
    <property type="entry name" value="SECA"/>
</dbReference>
<keyword evidence="6 11" id="KW-0067">ATP-binding</keyword>
<dbReference type="InterPro" id="IPR036670">
    <property type="entry name" value="SecA_X-link_sf"/>
</dbReference>
<keyword evidence="3 11" id="KW-0813">Transport</keyword>
<dbReference type="InterPro" id="IPR020937">
    <property type="entry name" value="SecA_CS"/>
</dbReference>
<keyword evidence="5 11" id="KW-0547">Nucleotide-binding</keyword>
<evidence type="ECO:0000256" key="5">
    <source>
        <dbReference type="ARBA" id="ARBA00022741"/>
    </source>
</evidence>
<evidence type="ECO:0000256" key="4">
    <source>
        <dbReference type="ARBA" id="ARBA00022475"/>
    </source>
</evidence>